<keyword evidence="13" id="KW-0732">Signal</keyword>
<reference evidence="16 17" key="1">
    <citation type="submission" date="2020-10" db="EMBL/GenBank/DDBJ databases">
        <title>The genome of sulfurovum sp.</title>
        <authorList>
            <person name="Xie S."/>
            <person name="Shao Z."/>
            <person name="Jiang L."/>
        </authorList>
    </citation>
    <scope>NUCLEOTIDE SEQUENCE [LARGE SCALE GENOMIC DNA]</scope>
    <source>
        <strain evidence="16 17">ST-419</strain>
    </source>
</reference>
<feature type="chain" id="PRO_5029511692" evidence="13">
    <location>
        <begin position="24"/>
        <end position="689"/>
    </location>
</feature>
<dbReference type="EMBL" id="CP063164">
    <property type="protein sequence ID" value="QOR61439.1"/>
    <property type="molecule type" value="Genomic_DNA"/>
</dbReference>
<evidence type="ECO:0000256" key="4">
    <source>
        <dbReference type="ARBA" id="ARBA00022496"/>
    </source>
</evidence>
<keyword evidence="16" id="KW-0675">Receptor</keyword>
<keyword evidence="6" id="KW-0408">Iron</keyword>
<keyword evidence="17" id="KW-1185">Reference proteome</keyword>
<dbReference type="InterPro" id="IPR036942">
    <property type="entry name" value="Beta-barrel_TonB_sf"/>
</dbReference>
<comment type="subcellular location">
    <subcellularLocation>
        <location evidence="1 11">Cell outer membrane</location>
        <topology evidence="1 11">Multi-pass membrane protein</topology>
    </subcellularLocation>
</comment>
<evidence type="ECO:0000256" key="1">
    <source>
        <dbReference type="ARBA" id="ARBA00004571"/>
    </source>
</evidence>
<dbReference type="PROSITE" id="PS52016">
    <property type="entry name" value="TONB_DEPENDENT_REC_3"/>
    <property type="match status" value="1"/>
</dbReference>
<keyword evidence="4" id="KW-0410">Iron transport</keyword>
<feature type="signal peptide" evidence="13">
    <location>
        <begin position="1"/>
        <end position="23"/>
    </location>
</feature>
<protein>
    <submittedName>
        <fullName evidence="16">TonB-dependent receptor</fullName>
    </submittedName>
</protein>
<dbReference type="PANTHER" id="PTHR32552:SF81">
    <property type="entry name" value="TONB-DEPENDENT OUTER MEMBRANE RECEPTOR"/>
    <property type="match status" value="1"/>
</dbReference>
<keyword evidence="9 11" id="KW-0472">Membrane</keyword>
<evidence type="ECO:0000256" key="8">
    <source>
        <dbReference type="ARBA" id="ARBA00023077"/>
    </source>
</evidence>
<dbReference type="GO" id="GO:0006826">
    <property type="term" value="P:iron ion transport"/>
    <property type="evidence" value="ECO:0007669"/>
    <property type="project" value="UniProtKB-KW"/>
</dbReference>
<evidence type="ECO:0000256" key="3">
    <source>
        <dbReference type="ARBA" id="ARBA00022452"/>
    </source>
</evidence>
<evidence type="ECO:0000256" key="6">
    <source>
        <dbReference type="ARBA" id="ARBA00023004"/>
    </source>
</evidence>
<name>A0A7M1S3Z6_9BACT</name>
<dbReference type="SUPFAM" id="SSF56935">
    <property type="entry name" value="Porins"/>
    <property type="match status" value="1"/>
</dbReference>
<evidence type="ECO:0000313" key="16">
    <source>
        <dbReference type="EMBL" id="QOR61439.1"/>
    </source>
</evidence>
<organism evidence="16 17">
    <name type="scientific">Sulfurovum indicum</name>
    <dbReference type="NCBI Taxonomy" id="2779528"/>
    <lineage>
        <taxon>Bacteria</taxon>
        <taxon>Pseudomonadati</taxon>
        <taxon>Campylobacterota</taxon>
        <taxon>Epsilonproteobacteria</taxon>
        <taxon>Campylobacterales</taxon>
        <taxon>Sulfurovaceae</taxon>
        <taxon>Sulfurovum</taxon>
    </lineage>
</organism>
<dbReference type="Proteomes" id="UP000595074">
    <property type="component" value="Chromosome"/>
</dbReference>
<dbReference type="InterPro" id="IPR039426">
    <property type="entry name" value="TonB-dep_rcpt-like"/>
</dbReference>
<dbReference type="InterPro" id="IPR012910">
    <property type="entry name" value="Plug_dom"/>
</dbReference>
<dbReference type="Gene3D" id="2.40.170.20">
    <property type="entry name" value="TonB-dependent receptor, beta-barrel domain"/>
    <property type="match status" value="1"/>
</dbReference>
<evidence type="ECO:0000256" key="13">
    <source>
        <dbReference type="SAM" id="SignalP"/>
    </source>
</evidence>
<evidence type="ECO:0000259" key="14">
    <source>
        <dbReference type="Pfam" id="PF00593"/>
    </source>
</evidence>
<evidence type="ECO:0000259" key="15">
    <source>
        <dbReference type="Pfam" id="PF07715"/>
    </source>
</evidence>
<keyword evidence="5 11" id="KW-0812">Transmembrane</keyword>
<feature type="domain" description="TonB-dependent receptor-like beta-barrel" evidence="14">
    <location>
        <begin position="235"/>
        <end position="649"/>
    </location>
</feature>
<keyword evidence="10 11" id="KW-0998">Cell outer membrane</keyword>
<dbReference type="Pfam" id="PF07715">
    <property type="entry name" value="Plug"/>
    <property type="match status" value="1"/>
</dbReference>
<dbReference type="PANTHER" id="PTHR32552">
    <property type="entry name" value="FERRICHROME IRON RECEPTOR-RELATED"/>
    <property type="match status" value="1"/>
</dbReference>
<accession>A0A7M1S3Z6</accession>
<evidence type="ECO:0000256" key="10">
    <source>
        <dbReference type="ARBA" id="ARBA00023237"/>
    </source>
</evidence>
<keyword evidence="3 11" id="KW-1134">Transmembrane beta strand</keyword>
<keyword evidence="2 11" id="KW-0813">Transport</keyword>
<comment type="similarity">
    <text evidence="11 12">Belongs to the TonB-dependent receptor family.</text>
</comment>
<evidence type="ECO:0000256" key="9">
    <source>
        <dbReference type="ARBA" id="ARBA00023136"/>
    </source>
</evidence>
<evidence type="ECO:0000313" key="17">
    <source>
        <dbReference type="Proteomes" id="UP000595074"/>
    </source>
</evidence>
<evidence type="ECO:0000256" key="11">
    <source>
        <dbReference type="PROSITE-ProRule" id="PRU01360"/>
    </source>
</evidence>
<dbReference type="AlphaFoldDB" id="A0A7M1S3Z6"/>
<sequence length="689" mass="77904">MKPSIFTRTCITLSILTASTLYAEEIALDPIVIGADFRSEKLSQTATSVSVIGEEKLYDKVTEPFAEVVGTTPNVNFSAGASRAKYIQIRGMGERGQFETPVNPSVGLIIDGIDFSNVPLSASLFDVKQIEVLRGPQGTTFGANALAGVINVETNEPTNEAGGHLETTIGNYNTRAFGIALNTPIVEDKLLSRFSIYSNKSDGYITNTYLNRDDTNNIDELTAKGKLRWIVSGNHTIDLTYMHTDINNGYDAFNRFNTRTSEADQPGKDTQKTDAVALESTYQIKRTYHMVTSLSYSSSDLEYSYDEDWTDGWNYGGWDSTDQYLRTKKQFDVDLRLVSDEDGKLFNGSTAWTIGAYYREYSSDLVRNYTWLTVPFKSYYDAESVAVYGQLDIEVAPKWMLVTGLRLEQWKTDYSDSESVIFNDTENLVGGKIGLEYHESETDLYYLTFSRGYKPGGFNPVTDSSGLPKRYDTETLWNIDLGVNGTYLQGKLHNRLNLFYGKRTDQQVGTYYSYYNPVTGADRFSDYIFNAQKGTYYGLEESVDYIVNENLLLFASLGLLHAEFDEFYNPVDGTVKDGRAPAQSPKYQYSIGLDYMFLDNWRFKTSVDGRGSYYFSNGHDEKSDPYALWNASIEYMYGNWSAILWGRNLTDTDYQTRGYYFDNGFPEGESLYTQQGDPLTFGFTLSYDF</sequence>
<evidence type="ECO:0000256" key="5">
    <source>
        <dbReference type="ARBA" id="ARBA00022692"/>
    </source>
</evidence>
<evidence type="ECO:0000256" key="7">
    <source>
        <dbReference type="ARBA" id="ARBA00023065"/>
    </source>
</evidence>
<feature type="domain" description="TonB-dependent receptor plug" evidence="15">
    <location>
        <begin position="42"/>
        <end position="149"/>
    </location>
</feature>
<dbReference type="GO" id="GO:0009279">
    <property type="term" value="C:cell outer membrane"/>
    <property type="evidence" value="ECO:0007669"/>
    <property type="project" value="UniProtKB-SubCell"/>
</dbReference>
<evidence type="ECO:0000256" key="2">
    <source>
        <dbReference type="ARBA" id="ARBA00022448"/>
    </source>
</evidence>
<keyword evidence="8 12" id="KW-0798">TonB box</keyword>
<dbReference type="InterPro" id="IPR000531">
    <property type="entry name" value="Beta-barrel_TonB"/>
</dbReference>
<dbReference type="RefSeq" id="WP_197548112.1">
    <property type="nucleotide sequence ID" value="NZ_CP063164.1"/>
</dbReference>
<evidence type="ECO:0000256" key="12">
    <source>
        <dbReference type="RuleBase" id="RU003357"/>
    </source>
</evidence>
<gene>
    <name evidence="16" type="ORF">IMZ28_08305</name>
</gene>
<dbReference type="KEGG" id="sinu:IMZ28_08305"/>
<proteinExistence type="inferred from homology"/>
<keyword evidence="7" id="KW-0406">Ion transport</keyword>
<dbReference type="Pfam" id="PF00593">
    <property type="entry name" value="TonB_dep_Rec_b-barrel"/>
    <property type="match status" value="1"/>
</dbReference>